<organism evidence="2 3">
    <name type="scientific">Pacificibacter maritimus</name>
    <dbReference type="NCBI Taxonomy" id="762213"/>
    <lineage>
        <taxon>Bacteria</taxon>
        <taxon>Pseudomonadati</taxon>
        <taxon>Pseudomonadota</taxon>
        <taxon>Alphaproteobacteria</taxon>
        <taxon>Rhodobacterales</taxon>
        <taxon>Roseobacteraceae</taxon>
        <taxon>Pacificibacter</taxon>
    </lineage>
</organism>
<dbReference type="PANTHER" id="PTHR43102">
    <property type="entry name" value="SLR1143 PROTEIN"/>
    <property type="match status" value="1"/>
</dbReference>
<dbReference type="AlphaFoldDB" id="A0A3N4U433"/>
<dbReference type="EMBL" id="RKQK01000005">
    <property type="protein sequence ID" value="RPE63075.1"/>
    <property type="molecule type" value="Genomic_DNA"/>
</dbReference>
<dbReference type="RefSeq" id="WP_123793960.1">
    <property type="nucleotide sequence ID" value="NZ_RKQK01000005.1"/>
</dbReference>
<dbReference type="InterPro" id="IPR029016">
    <property type="entry name" value="GAF-like_dom_sf"/>
</dbReference>
<evidence type="ECO:0000313" key="3">
    <source>
        <dbReference type="Proteomes" id="UP000269689"/>
    </source>
</evidence>
<feature type="domain" description="GAF" evidence="1">
    <location>
        <begin position="26"/>
        <end position="174"/>
    </location>
</feature>
<keyword evidence="3" id="KW-1185">Reference proteome</keyword>
<name>A0A3N4U433_9RHOB</name>
<dbReference type="Pfam" id="PF01590">
    <property type="entry name" value="GAF"/>
    <property type="match status" value="2"/>
</dbReference>
<feature type="domain" description="GAF" evidence="1">
    <location>
        <begin position="200"/>
        <end position="346"/>
    </location>
</feature>
<dbReference type="Gene3D" id="3.30.450.40">
    <property type="match status" value="2"/>
</dbReference>
<dbReference type="SMART" id="SM00065">
    <property type="entry name" value="GAF"/>
    <property type="match status" value="2"/>
</dbReference>
<evidence type="ECO:0000259" key="1">
    <source>
        <dbReference type="SMART" id="SM00065"/>
    </source>
</evidence>
<protein>
    <submittedName>
        <fullName evidence="2">GAF domain-containing protein</fullName>
    </submittedName>
</protein>
<proteinExistence type="predicted"/>
<comment type="caution">
    <text evidence="2">The sequence shown here is derived from an EMBL/GenBank/DDBJ whole genome shotgun (WGS) entry which is preliminary data.</text>
</comment>
<dbReference type="SUPFAM" id="SSF55781">
    <property type="entry name" value="GAF domain-like"/>
    <property type="match status" value="2"/>
</dbReference>
<dbReference type="Proteomes" id="UP000269689">
    <property type="component" value="Unassembled WGS sequence"/>
</dbReference>
<sequence length="366" mass="40630">MSGQVLHDKAASDQMLFQRMGLVDAKAPEAFNAITRLALQIFKTPVSLISVVQEEQDRQFFTSQIGLPDDVAARRQTPLSHSFCQHVKRAGQPLVVNDARKHPLVKNNLAVHDMEVIAYLGVPILGPGDAPLGALCVIENEPRVWTDDDVSILQDLAICVCDEIRLRHQMLEYSDLLAAVRQRQNLTVAITTAFSAPNLSMEQRFDAMLKASCELFETSSAILARANYDEFQTVFAYQKGDMNQGDVCTLEQSGVTLSRVGRQVAAQQESISIHDATFYRGASEDGIGCYLGCPMFINGTFFGVLEFHRKAPRATPWSDTDIVVLNMIGQFAAAEMSAFDRMEALKRSEDELLQKLYHNRKNLAAS</sequence>
<dbReference type="InterPro" id="IPR003018">
    <property type="entry name" value="GAF"/>
</dbReference>
<evidence type="ECO:0000313" key="2">
    <source>
        <dbReference type="EMBL" id="RPE63075.1"/>
    </source>
</evidence>
<dbReference type="OrthoDB" id="9816309at2"/>
<dbReference type="PANTHER" id="PTHR43102:SF2">
    <property type="entry name" value="GAF DOMAIN-CONTAINING PROTEIN"/>
    <property type="match status" value="1"/>
</dbReference>
<gene>
    <name evidence="2" type="ORF">EDD53_2670</name>
</gene>
<reference evidence="2 3" key="1">
    <citation type="submission" date="2018-11" db="EMBL/GenBank/DDBJ databases">
        <title>Genomic Encyclopedia of Type Strains, Phase IV (KMG-IV): sequencing the most valuable type-strain genomes for metagenomic binning, comparative biology and taxonomic classification.</title>
        <authorList>
            <person name="Goeker M."/>
        </authorList>
    </citation>
    <scope>NUCLEOTIDE SEQUENCE [LARGE SCALE GENOMIC DNA]</scope>
    <source>
        <strain evidence="2 3">DSM 104731</strain>
    </source>
</reference>
<accession>A0A3N4U433</accession>